<evidence type="ECO:0000256" key="8">
    <source>
        <dbReference type="ARBA" id="ARBA00055433"/>
    </source>
</evidence>
<accession>A0A1K1SRY8</accession>
<dbReference type="GO" id="GO:0020037">
    <property type="term" value="F:heme binding"/>
    <property type="evidence" value="ECO:0007669"/>
    <property type="project" value="InterPro"/>
</dbReference>
<dbReference type="GO" id="GO:0005506">
    <property type="term" value="F:iron ion binding"/>
    <property type="evidence" value="ECO:0007669"/>
    <property type="project" value="InterPro"/>
</dbReference>
<keyword evidence="3 9" id="KW-0349">Heme</keyword>
<dbReference type="InterPro" id="IPR002397">
    <property type="entry name" value="Cyt_P450_B"/>
</dbReference>
<keyword evidence="7 9" id="KW-0503">Monooxygenase</keyword>
<name>A0A1K1SRY8_9PSEU</name>
<sequence length="408" mass="44728">MEQPITLDVNGSDVHAEGARLRERGPITRIELPGGVPAWAATGNDVLRRLLADPRVSKDAVQHWPAFTNGEIADDWPLRIWVSIRNMFTAYGADHRRLRSLTAAAFTARRTEALRPKVEEITRDLLDAIETDFGDTPVDLRARYAYPLPIEVICRLFGVPEDKRAGIREVVDGFFDSAITEVQAQANVAAAYVLSTELIAQKRAAPADDLTSALIAARDDRDGALTETELVDTLMLMMTAGHETTVNLLDHAITALLTHPDQLALVRSGRGSWTAVVEETLRWQAPIPYTPLRYAVEDIEVDGTMIRRGDAILVCFGAAGRDPAQHGDTADEFDITRAPAPHLTFGYGVHHCPGAPLARLEAEVALPALFDRFPDLTLAVPPEKLTTLPTFLSNGHTSLPVRLRPAPR</sequence>
<evidence type="ECO:0000256" key="1">
    <source>
        <dbReference type="ARBA" id="ARBA00004660"/>
    </source>
</evidence>
<evidence type="ECO:0000256" key="4">
    <source>
        <dbReference type="ARBA" id="ARBA00022723"/>
    </source>
</evidence>
<keyword evidence="6 9" id="KW-0408">Iron</keyword>
<dbReference type="EMBL" id="FPJG01000006">
    <property type="protein sequence ID" value="SFW86847.1"/>
    <property type="molecule type" value="Genomic_DNA"/>
</dbReference>
<dbReference type="GO" id="GO:0004497">
    <property type="term" value="F:monooxygenase activity"/>
    <property type="evidence" value="ECO:0007669"/>
    <property type="project" value="UniProtKB-KW"/>
</dbReference>
<dbReference type="PRINTS" id="PR00359">
    <property type="entry name" value="BP450"/>
</dbReference>
<dbReference type="GO" id="GO:0016705">
    <property type="term" value="F:oxidoreductase activity, acting on paired donors, with incorporation or reduction of molecular oxygen"/>
    <property type="evidence" value="ECO:0007669"/>
    <property type="project" value="InterPro"/>
</dbReference>
<dbReference type="PROSITE" id="PS00086">
    <property type="entry name" value="CYTOCHROME_P450"/>
    <property type="match status" value="1"/>
</dbReference>
<evidence type="ECO:0000256" key="9">
    <source>
        <dbReference type="RuleBase" id="RU000461"/>
    </source>
</evidence>
<dbReference type="AlphaFoldDB" id="A0A1K1SRY8"/>
<dbReference type="Pfam" id="PF00067">
    <property type="entry name" value="p450"/>
    <property type="match status" value="2"/>
</dbReference>
<comment type="function">
    <text evidence="8">Involved in the coupling of aromatic side chains of the heptapeptide of vancomycin.</text>
</comment>
<evidence type="ECO:0000256" key="6">
    <source>
        <dbReference type="ARBA" id="ARBA00023004"/>
    </source>
</evidence>
<dbReference type="Proteomes" id="UP000182740">
    <property type="component" value="Unassembled WGS sequence"/>
</dbReference>
<dbReference type="Gene3D" id="1.10.630.10">
    <property type="entry name" value="Cytochrome P450"/>
    <property type="match status" value="1"/>
</dbReference>
<protein>
    <submittedName>
        <fullName evidence="10">Cytochrome P450</fullName>
    </submittedName>
</protein>
<gene>
    <name evidence="10" type="ORF">SAMN04489730_6518</name>
</gene>
<dbReference type="SUPFAM" id="SSF48264">
    <property type="entry name" value="Cytochrome P450"/>
    <property type="match status" value="1"/>
</dbReference>
<reference evidence="11" key="1">
    <citation type="submission" date="2016-11" db="EMBL/GenBank/DDBJ databases">
        <authorList>
            <person name="Varghese N."/>
            <person name="Submissions S."/>
        </authorList>
    </citation>
    <scope>NUCLEOTIDE SEQUENCE [LARGE SCALE GENOMIC DNA]</scope>
    <source>
        <strain evidence="11">DSM 44671</strain>
    </source>
</reference>
<dbReference type="InterPro" id="IPR017972">
    <property type="entry name" value="Cyt_P450_CS"/>
</dbReference>
<evidence type="ECO:0000256" key="2">
    <source>
        <dbReference type="ARBA" id="ARBA00010617"/>
    </source>
</evidence>
<dbReference type="PANTHER" id="PTHR46696">
    <property type="entry name" value="P450, PUTATIVE (EUROFUNG)-RELATED"/>
    <property type="match status" value="1"/>
</dbReference>
<evidence type="ECO:0000256" key="5">
    <source>
        <dbReference type="ARBA" id="ARBA00023002"/>
    </source>
</evidence>
<organism evidence="10 11">
    <name type="scientific">Amycolatopsis australiensis</name>
    <dbReference type="NCBI Taxonomy" id="546364"/>
    <lineage>
        <taxon>Bacteria</taxon>
        <taxon>Bacillati</taxon>
        <taxon>Actinomycetota</taxon>
        <taxon>Actinomycetes</taxon>
        <taxon>Pseudonocardiales</taxon>
        <taxon>Pseudonocardiaceae</taxon>
        <taxon>Amycolatopsis</taxon>
    </lineage>
</organism>
<comment type="pathway">
    <text evidence="1">Antibiotic biosynthesis; vancomycin biosynthesis.</text>
</comment>
<dbReference type="PRINTS" id="PR00385">
    <property type="entry name" value="P450"/>
</dbReference>
<dbReference type="RefSeq" id="WP_072479834.1">
    <property type="nucleotide sequence ID" value="NZ_FPJG01000006.1"/>
</dbReference>
<evidence type="ECO:0000313" key="10">
    <source>
        <dbReference type="EMBL" id="SFW86847.1"/>
    </source>
</evidence>
<evidence type="ECO:0000256" key="7">
    <source>
        <dbReference type="ARBA" id="ARBA00023033"/>
    </source>
</evidence>
<evidence type="ECO:0000313" key="11">
    <source>
        <dbReference type="Proteomes" id="UP000182740"/>
    </source>
</evidence>
<dbReference type="PANTHER" id="PTHR46696:SF1">
    <property type="entry name" value="CYTOCHROME P450 YJIB-RELATED"/>
    <property type="match status" value="1"/>
</dbReference>
<evidence type="ECO:0000256" key="3">
    <source>
        <dbReference type="ARBA" id="ARBA00022617"/>
    </source>
</evidence>
<proteinExistence type="inferred from homology"/>
<dbReference type="STRING" id="546364.SAMN04489730_6518"/>
<dbReference type="CDD" id="cd11029">
    <property type="entry name" value="CYP107-like"/>
    <property type="match status" value="1"/>
</dbReference>
<dbReference type="InterPro" id="IPR001128">
    <property type="entry name" value="Cyt_P450"/>
</dbReference>
<keyword evidence="11" id="KW-1185">Reference proteome</keyword>
<keyword evidence="4 9" id="KW-0479">Metal-binding</keyword>
<dbReference type="InterPro" id="IPR036396">
    <property type="entry name" value="Cyt_P450_sf"/>
</dbReference>
<keyword evidence="5 9" id="KW-0560">Oxidoreductase</keyword>
<dbReference type="OrthoDB" id="5500002at2"/>
<dbReference type="FunFam" id="1.10.630.10:FF:000018">
    <property type="entry name" value="Cytochrome P450 monooxygenase"/>
    <property type="match status" value="1"/>
</dbReference>
<comment type="similarity">
    <text evidence="2 9">Belongs to the cytochrome P450 family.</text>
</comment>